<proteinExistence type="predicted"/>
<protein>
    <submittedName>
        <fullName evidence="1">Uncharacterized protein</fullName>
    </submittedName>
</protein>
<dbReference type="EMBL" id="OW152831">
    <property type="protein sequence ID" value="CAH2049258.1"/>
    <property type="molecule type" value="Genomic_DNA"/>
</dbReference>
<feature type="non-terminal residue" evidence="1">
    <location>
        <position position="1"/>
    </location>
</feature>
<sequence length="170" mass="19226">MFKLINRHARRSGVIYLRNEKIEVRKAKVYYCYSSVGSIRYASTINNDAGKTVPLVESIPEPPPVPDTSIITETVQSLAVNVGFLKVPAIRDYFKIPKLIKHTPENLPIKKKGFVEGAKDSWTNMKLSRDLADRQRIDEMIFTKAGKGAIQKTYKFDPTKLSNVQAKSKL</sequence>
<evidence type="ECO:0000313" key="1">
    <source>
        <dbReference type="EMBL" id="CAH2049258.1"/>
    </source>
</evidence>
<reference evidence="1" key="1">
    <citation type="submission" date="2022-03" db="EMBL/GenBank/DDBJ databases">
        <authorList>
            <person name="Martin H S."/>
        </authorList>
    </citation>
    <scope>NUCLEOTIDE SEQUENCE</scope>
</reference>
<gene>
    <name evidence="1" type="ORF">IPOD504_LOCUS6712</name>
</gene>
<accession>A0ABN8I9V9</accession>
<keyword evidence="2" id="KW-1185">Reference proteome</keyword>
<evidence type="ECO:0000313" key="2">
    <source>
        <dbReference type="Proteomes" id="UP000837857"/>
    </source>
</evidence>
<name>A0ABN8I9V9_9NEOP</name>
<organism evidence="1 2">
    <name type="scientific">Iphiclides podalirius</name>
    <name type="common">scarce swallowtail</name>
    <dbReference type="NCBI Taxonomy" id="110791"/>
    <lineage>
        <taxon>Eukaryota</taxon>
        <taxon>Metazoa</taxon>
        <taxon>Ecdysozoa</taxon>
        <taxon>Arthropoda</taxon>
        <taxon>Hexapoda</taxon>
        <taxon>Insecta</taxon>
        <taxon>Pterygota</taxon>
        <taxon>Neoptera</taxon>
        <taxon>Endopterygota</taxon>
        <taxon>Lepidoptera</taxon>
        <taxon>Glossata</taxon>
        <taxon>Ditrysia</taxon>
        <taxon>Papilionoidea</taxon>
        <taxon>Papilionidae</taxon>
        <taxon>Papilioninae</taxon>
        <taxon>Iphiclides</taxon>
    </lineage>
</organism>
<dbReference type="Proteomes" id="UP000837857">
    <property type="component" value="Chromosome 19"/>
</dbReference>